<keyword evidence="2" id="KW-1185">Reference proteome</keyword>
<proteinExistence type="predicted"/>
<dbReference type="EMBL" id="UZAD01013168">
    <property type="protein sequence ID" value="VDN91072.1"/>
    <property type="molecule type" value="Genomic_DNA"/>
</dbReference>
<name>A0A0N4TN70_BRUPA</name>
<sequence length="300" mass="34261">MKWNSSIQANKARCQNSLSLQPDEDFFPGNRLLCVSGNVNQTPTSFLQCTEAPKPTTPQPHSPLTHEPLNHVGSEKNVITATVSRFSTSTNHYINIEKSFTTKNCGVLFSGFWCFFQWSSLRKLVPLYKALLQCLREWNAKRHVARLLWSYSRLHVLPSFTFDSISIRGNLPSYNVCGVRNEECGYDVGLFTVHTRYMHLMYYGHQLGLHCSTNLCHIVKMASRNNFALFKKQRISAKSHDIWDYTKVDKGISVDLYHLIYKTSLPLFGTCCSSATFTKHPHDNHNSVRSRYCLILSAAL</sequence>
<dbReference type="Proteomes" id="UP000278627">
    <property type="component" value="Unassembled WGS sequence"/>
</dbReference>
<organism evidence="3">
    <name type="scientific">Brugia pahangi</name>
    <name type="common">Filarial nematode worm</name>
    <dbReference type="NCBI Taxonomy" id="6280"/>
    <lineage>
        <taxon>Eukaryota</taxon>
        <taxon>Metazoa</taxon>
        <taxon>Ecdysozoa</taxon>
        <taxon>Nematoda</taxon>
        <taxon>Chromadorea</taxon>
        <taxon>Rhabditida</taxon>
        <taxon>Spirurina</taxon>
        <taxon>Spiruromorpha</taxon>
        <taxon>Filarioidea</taxon>
        <taxon>Onchocercidae</taxon>
        <taxon>Brugia</taxon>
    </lineage>
</organism>
<gene>
    <name evidence="1" type="ORF">BPAG_LOCUS9886</name>
</gene>
<protein>
    <submittedName>
        <fullName evidence="3">Metalloendopeptidase</fullName>
    </submittedName>
</protein>
<reference evidence="3" key="1">
    <citation type="submission" date="2017-02" db="UniProtKB">
        <authorList>
            <consortium name="WormBaseParasite"/>
        </authorList>
    </citation>
    <scope>IDENTIFICATION</scope>
</reference>
<dbReference type="AlphaFoldDB" id="A0A0N4TN70"/>
<evidence type="ECO:0000313" key="3">
    <source>
        <dbReference type="WBParaSite" id="BPAG_0000992401-mRNA-1"/>
    </source>
</evidence>
<evidence type="ECO:0000313" key="1">
    <source>
        <dbReference type="EMBL" id="VDN91072.1"/>
    </source>
</evidence>
<evidence type="ECO:0000313" key="2">
    <source>
        <dbReference type="Proteomes" id="UP000278627"/>
    </source>
</evidence>
<reference evidence="1 2" key="2">
    <citation type="submission" date="2018-11" db="EMBL/GenBank/DDBJ databases">
        <authorList>
            <consortium name="Pathogen Informatics"/>
        </authorList>
    </citation>
    <scope>NUCLEOTIDE SEQUENCE [LARGE SCALE GENOMIC DNA]</scope>
</reference>
<accession>A0A0N4TN70</accession>
<dbReference type="WBParaSite" id="BPAG_0000992401-mRNA-1">
    <property type="protein sequence ID" value="BPAG_0000992401-mRNA-1"/>
    <property type="gene ID" value="BPAG_0000992401"/>
</dbReference>